<accession>A0ABQ5VAZ4</accession>
<reference evidence="2" key="2">
    <citation type="submission" date="2023-01" db="EMBL/GenBank/DDBJ databases">
        <title>Draft genome sequence of Algimonas ampicilliniresistens strain NBRC 108219.</title>
        <authorList>
            <person name="Sun Q."/>
            <person name="Mori K."/>
        </authorList>
    </citation>
    <scope>NUCLEOTIDE SEQUENCE</scope>
    <source>
        <strain evidence="2">NBRC 108219</strain>
    </source>
</reference>
<dbReference type="RefSeq" id="WP_284389865.1">
    <property type="nucleotide sequence ID" value="NZ_BSNK01000002.1"/>
</dbReference>
<feature type="region of interest" description="Disordered" evidence="1">
    <location>
        <begin position="1"/>
        <end position="83"/>
    </location>
</feature>
<reference evidence="2" key="1">
    <citation type="journal article" date="2014" name="Int. J. Syst. Evol. Microbiol.">
        <title>Complete genome of a new Firmicutes species belonging to the dominant human colonic microbiota ('Ruminococcus bicirculans') reveals two chromosomes and a selective capacity to utilize plant glucans.</title>
        <authorList>
            <consortium name="NISC Comparative Sequencing Program"/>
            <person name="Wegmann U."/>
            <person name="Louis P."/>
            <person name="Goesmann A."/>
            <person name="Henrissat B."/>
            <person name="Duncan S.H."/>
            <person name="Flint H.J."/>
        </authorList>
    </citation>
    <scope>NUCLEOTIDE SEQUENCE</scope>
    <source>
        <strain evidence="2">NBRC 108219</strain>
    </source>
</reference>
<feature type="compositionally biased region" description="Polar residues" evidence="1">
    <location>
        <begin position="1"/>
        <end position="16"/>
    </location>
</feature>
<feature type="compositionally biased region" description="Basic and acidic residues" evidence="1">
    <location>
        <begin position="20"/>
        <end position="41"/>
    </location>
</feature>
<keyword evidence="3" id="KW-1185">Reference proteome</keyword>
<name>A0ABQ5VAZ4_9PROT</name>
<organism evidence="2 3">
    <name type="scientific">Algimonas ampicilliniresistens</name>
    <dbReference type="NCBI Taxonomy" id="1298735"/>
    <lineage>
        <taxon>Bacteria</taxon>
        <taxon>Pseudomonadati</taxon>
        <taxon>Pseudomonadota</taxon>
        <taxon>Alphaproteobacteria</taxon>
        <taxon>Maricaulales</taxon>
        <taxon>Robiginitomaculaceae</taxon>
        <taxon>Algimonas</taxon>
    </lineage>
</organism>
<evidence type="ECO:0000313" key="3">
    <source>
        <dbReference type="Proteomes" id="UP001161391"/>
    </source>
</evidence>
<dbReference type="Proteomes" id="UP001161391">
    <property type="component" value="Unassembled WGS sequence"/>
</dbReference>
<protein>
    <recommendedName>
        <fullName evidence="4">SMP domain-containing protein</fullName>
    </recommendedName>
</protein>
<feature type="compositionally biased region" description="Basic and acidic residues" evidence="1">
    <location>
        <begin position="50"/>
        <end position="64"/>
    </location>
</feature>
<evidence type="ECO:0000313" key="2">
    <source>
        <dbReference type="EMBL" id="GLQ23939.1"/>
    </source>
</evidence>
<comment type="caution">
    <text evidence="2">The sequence shown here is derived from an EMBL/GenBank/DDBJ whole genome shotgun (WGS) entry which is preliminary data.</text>
</comment>
<dbReference type="EMBL" id="BSNK01000002">
    <property type="protein sequence ID" value="GLQ23939.1"/>
    <property type="molecule type" value="Genomic_DNA"/>
</dbReference>
<sequence>MTQQQMIASARQSATTAPKADPEVAKRAVADAKAQSRDHETSVQPVYKTQTDDIAGKNIHRDTDSPISEFDDPAANTYKDGYR</sequence>
<proteinExistence type="predicted"/>
<gene>
    <name evidence="2" type="ORF">GCM10007853_18130</name>
</gene>
<evidence type="ECO:0000256" key="1">
    <source>
        <dbReference type="SAM" id="MobiDB-lite"/>
    </source>
</evidence>
<evidence type="ECO:0008006" key="4">
    <source>
        <dbReference type="Google" id="ProtNLM"/>
    </source>
</evidence>